<dbReference type="EMBL" id="MG757157">
    <property type="protein sequence ID" value="AVD99802.1"/>
    <property type="molecule type" value="Genomic_DNA"/>
</dbReference>
<organism evidence="1 2">
    <name type="scientific">Gordonia phage Flapper</name>
    <dbReference type="NCBI Taxonomy" id="2079415"/>
    <lineage>
        <taxon>Viruses</taxon>
        <taxon>Duplodnaviria</taxon>
        <taxon>Heunggongvirae</taxon>
        <taxon>Uroviricota</taxon>
        <taxon>Caudoviricetes</taxon>
        <taxon>Zierdtviridae</taxon>
        <taxon>Emilbogenvirinae</taxon>
        <taxon>Gruunavirus</taxon>
        <taxon>Gruunavirus flapper</taxon>
    </lineage>
</organism>
<dbReference type="Proteomes" id="UP000240601">
    <property type="component" value="Segment"/>
</dbReference>
<proteinExistence type="predicted"/>
<gene>
    <name evidence="1" type="ORF">SEA_FLAPPER_58</name>
</gene>
<evidence type="ECO:0000313" key="2">
    <source>
        <dbReference type="Proteomes" id="UP000240601"/>
    </source>
</evidence>
<name>A0A2L1IXC0_9CAUD</name>
<keyword evidence="2" id="KW-1185">Reference proteome</keyword>
<protein>
    <submittedName>
        <fullName evidence="1">Uncharacterized protein</fullName>
    </submittedName>
</protein>
<accession>A0A2L1IXC0</accession>
<evidence type="ECO:0000313" key="1">
    <source>
        <dbReference type="EMBL" id="AVD99802.1"/>
    </source>
</evidence>
<sequence>MDIDKVLSELEFQPKGLKCEVRRMLWTTREMNDELPDDLWPSEHHPKGCQNTGSTLYAVRLCPCWNDPRKLIIHSNRSISDYVFADGLLVNQIVLCDAHVSYFRDYLTYPFLCPGCGIHFERPESILVATKDFKEMM</sequence>
<reference evidence="1 2" key="1">
    <citation type="submission" date="2018-01" db="EMBL/GenBank/DDBJ databases">
        <authorList>
            <person name="Freeman E."/>
            <person name="St-Pierre M."/>
            <person name="Tero B."/>
            <person name="Wilson B."/>
            <person name="King B."/>
            <person name="Molloy S.D."/>
            <person name="Garlena R.A."/>
            <person name="Russell D.A."/>
            <person name="Pope W.H."/>
            <person name="Jacobs-Sera D."/>
            <person name="Hendrix R.W."/>
            <person name="Hatfull G.F."/>
        </authorList>
    </citation>
    <scope>NUCLEOTIDE SEQUENCE [LARGE SCALE GENOMIC DNA]</scope>
</reference>